<feature type="domain" description="YCII-related" evidence="2">
    <location>
        <begin position="1"/>
        <end position="111"/>
    </location>
</feature>
<organism evidence="3 4">
    <name type="scientific">Mycolicibacterium sphagni</name>
    <dbReference type="NCBI Taxonomy" id="1786"/>
    <lineage>
        <taxon>Bacteria</taxon>
        <taxon>Bacillati</taxon>
        <taxon>Actinomycetota</taxon>
        <taxon>Actinomycetes</taxon>
        <taxon>Mycobacteriales</taxon>
        <taxon>Mycobacteriaceae</taxon>
        <taxon>Mycolicibacterium</taxon>
    </lineage>
</organism>
<dbReference type="InterPro" id="IPR011008">
    <property type="entry name" value="Dimeric_a/b-barrel"/>
</dbReference>
<name>A0ABX2JZN7_9MYCO</name>
<gene>
    <name evidence="3" type="ORF">FEG63_21970</name>
</gene>
<dbReference type="InterPro" id="IPR005545">
    <property type="entry name" value="YCII"/>
</dbReference>
<dbReference type="PANTHER" id="PTHR35174:SF3">
    <property type="entry name" value="BLL7171 PROTEIN"/>
    <property type="match status" value="1"/>
</dbReference>
<dbReference type="Proteomes" id="UP000708347">
    <property type="component" value="Unassembled WGS sequence"/>
</dbReference>
<sequence length="232" mass="24521">MYYFALLQGKQRVLTEDEAGREMAAYIDFHTREAAAIRAGDALSSAAEAVQITGGPDAPVITDGPYAEGAEIAGGYYVFEAENLDDALQLARQVPAAEYGSVEVWPMVHWNSVGRHTTDSDWLALLLEPADGVNVPGSSEWEQGLAKHAEFGEAAGAHILGGAPLHPPSTATTVRVRDGEMVLTDGPYAEGAEVANGYYILAAADRDEATKIASMIPASVVHLRRLAGVSGL</sequence>
<evidence type="ECO:0000259" key="2">
    <source>
        <dbReference type="Pfam" id="PF03795"/>
    </source>
</evidence>
<comment type="similarity">
    <text evidence="1">Belongs to the YciI family.</text>
</comment>
<dbReference type="Pfam" id="PF03795">
    <property type="entry name" value="YCII"/>
    <property type="match status" value="2"/>
</dbReference>
<accession>A0ABX2JZN7</accession>
<dbReference type="SUPFAM" id="SSF54909">
    <property type="entry name" value="Dimeric alpha+beta barrel"/>
    <property type="match status" value="2"/>
</dbReference>
<dbReference type="PANTHER" id="PTHR35174">
    <property type="entry name" value="BLL7171 PROTEIN-RELATED"/>
    <property type="match status" value="1"/>
</dbReference>
<reference evidence="3 4" key="1">
    <citation type="submission" date="2019-05" db="EMBL/GenBank/DDBJ databases">
        <title>Mycolicibacterium sphagni ENV482 genome assembly.</title>
        <authorList>
            <person name="Chen W."/>
            <person name="Faulkner N.W."/>
            <person name="Hyman M.R."/>
        </authorList>
    </citation>
    <scope>NUCLEOTIDE SEQUENCE [LARGE SCALE GENOMIC DNA]</scope>
    <source>
        <strain evidence="3 4">ENV482</strain>
    </source>
</reference>
<dbReference type="Gene3D" id="3.30.70.1060">
    <property type="entry name" value="Dimeric alpha+beta barrel"/>
    <property type="match status" value="2"/>
</dbReference>
<feature type="domain" description="YCII-related" evidence="2">
    <location>
        <begin position="143"/>
        <end position="218"/>
    </location>
</feature>
<dbReference type="EMBL" id="VBSB01000015">
    <property type="protein sequence ID" value="NTY62212.1"/>
    <property type="molecule type" value="Genomic_DNA"/>
</dbReference>
<keyword evidence="4" id="KW-1185">Reference proteome</keyword>
<evidence type="ECO:0000256" key="1">
    <source>
        <dbReference type="ARBA" id="ARBA00007689"/>
    </source>
</evidence>
<evidence type="ECO:0000313" key="3">
    <source>
        <dbReference type="EMBL" id="NTY62212.1"/>
    </source>
</evidence>
<proteinExistence type="inferred from homology"/>
<protein>
    <submittedName>
        <fullName evidence="3">Transcription initiation protein</fullName>
    </submittedName>
</protein>
<evidence type="ECO:0000313" key="4">
    <source>
        <dbReference type="Proteomes" id="UP000708347"/>
    </source>
</evidence>
<dbReference type="RefSeq" id="WP_174399949.1">
    <property type="nucleotide sequence ID" value="NZ_VBSB01000015.1"/>
</dbReference>
<comment type="caution">
    <text evidence="3">The sequence shown here is derived from an EMBL/GenBank/DDBJ whole genome shotgun (WGS) entry which is preliminary data.</text>
</comment>